<dbReference type="PRINTS" id="PR00364">
    <property type="entry name" value="DISEASERSIST"/>
</dbReference>
<dbReference type="GO" id="GO:0006952">
    <property type="term" value="P:defense response"/>
    <property type="evidence" value="ECO:0007669"/>
    <property type="project" value="UniProtKB-KW"/>
</dbReference>
<dbReference type="Gene3D" id="1.10.8.430">
    <property type="entry name" value="Helical domain of apoptotic protease-activating factors"/>
    <property type="match status" value="1"/>
</dbReference>
<dbReference type="Gene3D" id="3.80.10.10">
    <property type="entry name" value="Ribonuclease Inhibitor"/>
    <property type="match status" value="1"/>
</dbReference>
<dbReference type="Proteomes" id="UP000257109">
    <property type="component" value="Unassembled WGS sequence"/>
</dbReference>
<dbReference type="InterPro" id="IPR042197">
    <property type="entry name" value="Apaf_helical"/>
</dbReference>
<feature type="domain" description="Disease resistance R13L4/SHOC-2-like LRR" evidence="4">
    <location>
        <begin position="666"/>
        <end position="794"/>
    </location>
</feature>
<evidence type="ECO:0000256" key="2">
    <source>
        <dbReference type="ARBA" id="ARBA00022821"/>
    </source>
</evidence>
<proteinExistence type="predicted"/>
<comment type="caution">
    <text evidence="5">The sequence shown here is derived from an EMBL/GenBank/DDBJ whole genome shotgun (WGS) entry which is preliminary data.</text>
</comment>
<evidence type="ECO:0000259" key="3">
    <source>
        <dbReference type="Pfam" id="PF00931"/>
    </source>
</evidence>
<feature type="non-terminal residue" evidence="5">
    <location>
        <position position="954"/>
    </location>
</feature>
<feature type="domain" description="NB-ARC" evidence="3">
    <location>
        <begin position="175"/>
        <end position="302"/>
    </location>
</feature>
<dbReference type="AlphaFoldDB" id="A0A371GLN6"/>
<dbReference type="Gene3D" id="1.10.10.10">
    <property type="entry name" value="Winged helix-like DNA-binding domain superfamily/Winged helix DNA-binding domain"/>
    <property type="match status" value="1"/>
</dbReference>
<accession>A0A371GLN6</accession>
<gene>
    <name evidence="5" type="ORF">CR513_26545</name>
</gene>
<dbReference type="GO" id="GO:0043531">
    <property type="term" value="F:ADP binding"/>
    <property type="evidence" value="ECO:0007669"/>
    <property type="project" value="InterPro"/>
</dbReference>
<organism evidence="5 6">
    <name type="scientific">Mucuna pruriens</name>
    <name type="common">Velvet bean</name>
    <name type="synonym">Dolichos pruriens</name>
    <dbReference type="NCBI Taxonomy" id="157652"/>
    <lineage>
        <taxon>Eukaryota</taxon>
        <taxon>Viridiplantae</taxon>
        <taxon>Streptophyta</taxon>
        <taxon>Embryophyta</taxon>
        <taxon>Tracheophyta</taxon>
        <taxon>Spermatophyta</taxon>
        <taxon>Magnoliopsida</taxon>
        <taxon>eudicotyledons</taxon>
        <taxon>Gunneridae</taxon>
        <taxon>Pentapetalae</taxon>
        <taxon>rosids</taxon>
        <taxon>fabids</taxon>
        <taxon>Fabales</taxon>
        <taxon>Fabaceae</taxon>
        <taxon>Papilionoideae</taxon>
        <taxon>50 kb inversion clade</taxon>
        <taxon>NPAAA clade</taxon>
        <taxon>indigoferoid/millettioid clade</taxon>
        <taxon>Phaseoleae</taxon>
        <taxon>Mucuna</taxon>
    </lineage>
</organism>
<evidence type="ECO:0000259" key="4">
    <source>
        <dbReference type="Pfam" id="PF23598"/>
    </source>
</evidence>
<evidence type="ECO:0000256" key="1">
    <source>
        <dbReference type="ARBA" id="ARBA00022737"/>
    </source>
</evidence>
<dbReference type="InterPro" id="IPR002182">
    <property type="entry name" value="NB-ARC"/>
</dbReference>
<dbReference type="InterPro" id="IPR032675">
    <property type="entry name" value="LRR_dom_sf"/>
</dbReference>
<dbReference type="InterPro" id="IPR027417">
    <property type="entry name" value="P-loop_NTPase"/>
</dbReference>
<dbReference type="SUPFAM" id="SSF52540">
    <property type="entry name" value="P-loop containing nucleoside triphosphate hydrolases"/>
    <property type="match status" value="1"/>
</dbReference>
<name>A0A371GLN6_MUCPR</name>
<dbReference type="PANTHER" id="PTHR36766:SF21">
    <property type="entry name" value="NB-ARC DOMAIN DISEASE RESISTANCE PROTEIN"/>
    <property type="match status" value="1"/>
</dbReference>
<dbReference type="Gene3D" id="3.40.50.300">
    <property type="entry name" value="P-loop containing nucleotide triphosphate hydrolases"/>
    <property type="match status" value="1"/>
</dbReference>
<protein>
    <submittedName>
        <fullName evidence="5">Disease resistance protein</fullName>
    </submittedName>
</protein>
<dbReference type="InterPro" id="IPR036388">
    <property type="entry name" value="WH-like_DNA-bd_sf"/>
</dbReference>
<keyword evidence="6" id="KW-1185">Reference proteome</keyword>
<evidence type="ECO:0000313" key="6">
    <source>
        <dbReference type="Proteomes" id="UP000257109"/>
    </source>
</evidence>
<reference evidence="5" key="1">
    <citation type="submission" date="2018-05" db="EMBL/GenBank/DDBJ databases">
        <title>Draft genome of Mucuna pruriens seed.</title>
        <authorList>
            <person name="Nnadi N.E."/>
            <person name="Vos R."/>
            <person name="Hasami M.H."/>
            <person name="Devisetty U.K."/>
            <person name="Aguiy J.C."/>
        </authorList>
    </citation>
    <scope>NUCLEOTIDE SEQUENCE [LARGE SCALE GENOMIC DNA]</scope>
    <source>
        <strain evidence="5">JCA_2017</strain>
    </source>
</reference>
<dbReference type="STRING" id="157652.A0A371GLN6"/>
<keyword evidence="1" id="KW-0677">Repeat</keyword>
<dbReference type="InterPro" id="IPR055414">
    <property type="entry name" value="LRR_R13L4/SHOC2-like"/>
</dbReference>
<sequence>MGVTKQFVTLSTRFQEAMRMVLDIVERGRKNKRNKRILKSILKDMTPLVQEIKQYNEHLNPPREEINILIKEKDAGEALACYSCSRNIWWSKFLSWLPLYGDGLWHNRSDSLAAADKQVKDIKNTLYKVREILELLDIENFEQKLKGVGTPIKCPYGVPENPEFTVGLGVTLSKLKMEVLRDGMSTLLLTGMGGLGKTTLATKLCRDEEVKGKFKENILFITFSQTPNLKNIVEKLFEHCGYQVPEFLSDEDAIKRLGILLRKIEGSPLLLVLDDVWPGSEALVEKFKFQMSDYKILVTSRVAFPKFGTPYILKPLAHEDAMTLFRHHAVLEKSSSSIPVELAQKVLRYCKGLPLAIKVIGRSLSHRSIELWQKTVEELSQGHSILDSSTELLTCLQKLLDVLEDNPNIKKCFMDLGLFAEDQRIPFPALIDMWAELYGLDDDGIEAMEIVKKFDSMNLANVLVARKNTSDSDNYYYNNHFVILHDLLRDLAIYQNNQEPIEQRKRLISGIDENKGERWLGEKQQGLLAGIFSKYCRWCVRQTLKQVPARTLSLSTDETCASYWSHIQPSQIEVLILNARTKQYCFPEHVEKMSKLKVLIVTNYGIHPSALNNFKLLGSVSNLKRIRLERISVPQLGALKNLKKLSLYMCSNITQAFKNGTILVSDSFPSLVDLSIDYCKDMVGLPTGICDITPLKKLSITNCHKLSSLPQEIGKLVNLELLNLSSCTDLEGIPDSIGNLSKLRLLDISNCISLPCLPEDIGNLGNLRNLYMTSCARCELPYSIANLENLKEVVCDEETAASWEAFEAILPNLNLEVPQVDMLMENFLRSKEYWGLVENKIPVATSATLSEAERKVIKDAKLKDLKIEILRRSFSTKTQQKKYQGSTKVKRAQLQALRRDFENLHMKEGESVDDFFAHILTIANRMKAHGENMGQTIINEKILRSMTSKFDYVV</sequence>
<dbReference type="Pfam" id="PF23598">
    <property type="entry name" value="LRR_14"/>
    <property type="match status" value="1"/>
</dbReference>
<dbReference type="Pfam" id="PF14223">
    <property type="entry name" value="Retrotran_gag_2"/>
    <property type="match status" value="1"/>
</dbReference>
<dbReference type="PANTHER" id="PTHR36766">
    <property type="entry name" value="PLANT BROAD-SPECTRUM MILDEW RESISTANCE PROTEIN RPW8"/>
    <property type="match status" value="1"/>
</dbReference>
<dbReference type="SUPFAM" id="SSF52047">
    <property type="entry name" value="RNI-like"/>
    <property type="match status" value="1"/>
</dbReference>
<keyword evidence="2" id="KW-0611">Plant defense</keyword>
<dbReference type="Pfam" id="PF00931">
    <property type="entry name" value="NB-ARC"/>
    <property type="match status" value="1"/>
</dbReference>
<evidence type="ECO:0000313" key="5">
    <source>
        <dbReference type="EMBL" id="RDX91467.1"/>
    </source>
</evidence>
<dbReference type="EMBL" id="QJKJ01005116">
    <property type="protein sequence ID" value="RDX91467.1"/>
    <property type="molecule type" value="Genomic_DNA"/>
</dbReference>
<dbReference type="OrthoDB" id="2016095at2759"/>